<evidence type="ECO:0000256" key="3">
    <source>
        <dbReference type="ARBA" id="ARBA00008334"/>
    </source>
</evidence>
<gene>
    <name evidence="15" type="ORF">FDP41_011265</name>
</gene>
<dbReference type="InterPro" id="IPR050550">
    <property type="entry name" value="SEC23_SEC24_subfamily"/>
</dbReference>
<dbReference type="EMBL" id="VFQX01000009">
    <property type="protein sequence ID" value="KAF0982335.1"/>
    <property type="molecule type" value="Genomic_DNA"/>
</dbReference>
<dbReference type="GO" id="GO:0070971">
    <property type="term" value="C:endoplasmic reticulum exit site"/>
    <property type="evidence" value="ECO:0007669"/>
    <property type="project" value="TreeGrafter"/>
</dbReference>
<keyword evidence="6" id="KW-0931">ER-Golgi transport</keyword>
<dbReference type="GeneID" id="68118480"/>
<dbReference type="VEuPathDB" id="AmoebaDB:FDP41_011265"/>
<keyword evidence="5" id="KW-0256">Endoplasmic reticulum</keyword>
<evidence type="ECO:0000256" key="8">
    <source>
        <dbReference type="ARBA" id="ARBA00023034"/>
    </source>
</evidence>
<evidence type="ECO:0000259" key="11">
    <source>
        <dbReference type="Pfam" id="PF04810"/>
    </source>
</evidence>
<evidence type="ECO:0000256" key="9">
    <source>
        <dbReference type="ARBA" id="ARBA00023136"/>
    </source>
</evidence>
<protein>
    <submittedName>
        <fullName evidence="15">Uncharacterized protein</fullName>
    </submittedName>
</protein>
<dbReference type="Proteomes" id="UP000444721">
    <property type="component" value="Unassembled WGS sequence"/>
</dbReference>
<dbReference type="InterPro" id="IPR006896">
    <property type="entry name" value="Sec23/24_trunk_dom"/>
</dbReference>
<dbReference type="InterPro" id="IPR036174">
    <property type="entry name" value="Znf_Sec23_Sec24_sf"/>
</dbReference>
<dbReference type="InterPro" id="IPR012990">
    <property type="entry name" value="Beta-sandwich_Sec23_24"/>
</dbReference>
<dbReference type="GO" id="GO:0090110">
    <property type="term" value="P:COPII-coated vesicle cargo loading"/>
    <property type="evidence" value="ECO:0007669"/>
    <property type="project" value="TreeGrafter"/>
</dbReference>
<dbReference type="VEuPathDB" id="AmoebaDB:NF0094890"/>
<dbReference type="RefSeq" id="XP_044567048.1">
    <property type="nucleotide sequence ID" value="XM_044701654.1"/>
</dbReference>
<feature type="domain" description="Sec23/Sec24 beta-sandwich" evidence="14">
    <location>
        <begin position="648"/>
        <end position="732"/>
    </location>
</feature>
<keyword evidence="4" id="KW-0813">Transport</keyword>
<feature type="domain" description="Zinc finger Sec23/Sec24-type" evidence="11">
    <location>
        <begin position="326"/>
        <end position="364"/>
    </location>
</feature>
<proteinExistence type="inferred from homology"/>
<dbReference type="Pfam" id="PF04815">
    <property type="entry name" value="Sec23_helical"/>
    <property type="match status" value="1"/>
</dbReference>
<name>A0A6A5CAD2_NAEFO</name>
<dbReference type="InterPro" id="IPR036180">
    <property type="entry name" value="Gelsolin-like_dom_sf"/>
</dbReference>
<comment type="subcellular location">
    <subcellularLocation>
        <location evidence="2">Endoplasmic reticulum membrane</location>
    </subcellularLocation>
    <subcellularLocation>
        <location evidence="1">Golgi apparatus membrane</location>
    </subcellularLocation>
</comment>
<dbReference type="PANTHER" id="PTHR13803:SF39">
    <property type="entry name" value="SECRETORY 24AB, ISOFORM A"/>
    <property type="match status" value="1"/>
</dbReference>
<dbReference type="InterPro" id="IPR036465">
    <property type="entry name" value="vWFA_dom_sf"/>
</dbReference>
<dbReference type="SUPFAM" id="SSF82919">
    <property type="entry name" value="Zn-finger domain of Sec23/24"/>
    <property type="match status" value="1"/>
</dbReference>
<evidence type="ECO:0000256" key="6">
    <source>
        <dbReference type="ARBA" id="ARBA00022892"/>
    </source>
</evidence>
<evidence type="ECO:0000256" key="2">
    <source>
        <dbReference type="ARBA" id="ARBA00004586"/>
    </source>
</evidence>
<evidence type="ECO:0000256" key="10">
    <source>
        <dbReference type="SAM" id="MobiDB-lite"/>
    </source>
</evidence>
<dbReference type="InterPro" id="IPR036175">
    <property type="entry name" value="Sec23/24_helical_dom_sf"/>
</dbReference>
<dbReference type="Gene3D" id="2.60.40.1670">
    <property type="entry name" value="beta-sandwich domain of Sec23/24"/>
    <property type="match status" value="1"/>
</dbReference>
<dbReference type="GO" id="GO:0000149">
    <property type="term" value="F:SNARE binding"/>
    <property type="evidence" value="ECO:0007669"/>
    <property type="project" value="TreeGrafter"/>
</dbReference>
<dbReference type="Gene3D" id="1.20.120.730">
    <property type="entry name" value="Sec23/Sec24 helical domain"/>
    <property type="match status" value="1"/>
</dbReference>
<dbReference type="InterPro" id="IPR006895">
    <property type="entry name" value="Znf_Sec23_Sec24"/>
</dbReference>
<evidence type="ECO:0000256" key="7">
    <source>
        <dbReference type="ARBA" id="ARBA00022927"/>
    </source>
</evidence>
<feature type="compositionally biased region" description="Low complexity" evidence="10">
    <location>
        <begin position="68"/>
        <end position="78"/>
    </location>
</feature>
<keyword evidence="9" id="KW-0472">Membrane</keyword>
<dbReference type="SUPFAM" id="SSF82754">
    <property type="entry name" value="C-terminal, gelsolin-like domain of Sec23/24"/>
    <property type="match status" value="1"/>
</dbReference>
<dbReference type="Gene3D" id="2.30.30.380">
    <property type="entry name" value="Zn-finger domain of Sec23/24"/>
    <property type="match status" value="1"/>
</dbReference>
<evidence type="ECO:0000256" key="1">
    <source>
        <dbReference type="ARBA" id="ARBA00004394"/>
    </source>
</evidence>
<accession>A0A6A5CAD2</accession>
<dbReference type="GO" id="GO:0006886">
    <property type="term" value="P:intracellular protein transport"/>
    <property type="evidence" value="ECO:0007669"/>
    <property type="project" value="InterPro"/>
</dbReference>
<keyword evidence="8" id="KW-0333">Golgi apparatus</keyword>
<dbReference type="Gene3D" id="3.40.20.10">
    <property type="entry name" value="Severin"/>
    <property type="match status" value="1"/>
</dbReference>
<dbReference type="GO" id="GO:0030127">
    <property type="term" value="C:COPII vesicle coat"/>
    <property type="evidence" value="ECO:0007669"/>
    <property type="project" value="InterPro"/>
</dbReference>
<dbReference type="GO" id="GO:0000139">
    <property type="term" value="C:Golgi membrane"/>
    <property type="evidence" value="ECO:0007669"/>
    <property type="project" value="UniProtKB-SubCell"/>
</dbReference>
<dbReference type="PANTHER" id="PTHR13803">
    <property type="entry name" value="SEC24-RELATED PROTEIN"/>
    <property type="match status" value="1"/>
</dbReference>
<keyword evidence="7" id="KW-0653">Protein transport</keyword>
<comment type="similarity">
    <text evidence="3">Belongs to the SEC23/SEC24 family. SEC24 subfamily.</text>
</comment>
<sequence length="1017" mass="112533">MNPQQFYNPLLHQQQSAQQQNVRSPPSPHQNMMMMNQPPQVGGGFYHPSSSSMVQSSPTTNTGGFYNPTSSSQTPTTTTGGGFYDPTMPTGGYGNYGTTGLYQTTSITPPTTTSSQFYNPALQSGISGTKNVGPPPTELKFGGEALHGALTQQQQHGTVLPPSTGAIPPGTTQSTLGTTSAAIPSIQHPETAFEQGQNYSVQDVISHMGTLTLNPQQNAPYVNIMPNNMPQPKEAGELLTAHISGQPDVSPLYQAHYNLYKSIYVNDTKTAAEVFKSLQSDENTMKMSCNAVPQSLDLLNRYGLPFGCVLKPFHLKEVPTIGGNLIIRCNNCRTYINPFVQFIEFGNKWQCNVCKQINEVPKRYYSPTDMNGVRQDFFERPELTNGVYEYLAPQEYMSRPPQPPAYLFLIDSSFNSINGGLFQASVKAIKNCLKGLKEQSPRTMIGIVCFDSKIHFFNLRSTLTQPQQLVVGELNESLLPLPNDLLVNLEESYNLVEILLDKLEVMFRGSTSVECCLGSALNAAGRLIGRFGGKVSIFLSQLPTIGPNKLTNRESLNDYGNDKTEAKLLQPVDNSYRDFALLFNKDQICCDLYCYAIPESTHSFLDIATLSSLSKFTGGSCKLYEYPDQLSHQLAADLKQCLIDELTGFESVMRIRVSSGMKIVNFFGNFFIRGHDLMALPNISGTQTFGFQMVHTGAMLSTPNVSVQVAVLYTSEQGQRKIRVCNLLLPITNSLSVLYNSTQPTGMINLMGKILAADLAKEGVTNSRSTLIDKWLKSAVTSYKSVANVGIGMGLTLPVSLQYLPLFVCGLSKTNMLLGGKEVRADNRIASSLYLTSCTVQQSILLSHPLLISVTDLLADETADTDSDKPKVLKLFPLSRKLINPEDGCYLLCDGMAIYLWLGRKQWDTDREKFFDLVYELNYNRFTLQADQNEELPFGDDPLLAKVFDLCELFRIQLKTEMPIRIANTNITGQPSSDKLKKVLFTDFHRTFLKKLAEDKTLPVTMSYSDLVTYLSK</sequence>
<evidence type="ECO:0000313" key="15">
    <source>
        <dbReference type="EMBL" id="KAF0982335.1"/>
    </source>
</evidence>
<dbReference type="AlphaFoldDB" id="A0A6A5CAD2"/>
<dbReference type="SUPFAM" id="SSF53300">
    <property type="entry name" value="vWA-like"/>
    <property type="match status" value="1"/>
</dbReference>
<dbReference type="InterPro" id="IPR006900">
    <property type="entry name" value="Sec23/24_helical_dom"/>
</dbReference>
<dbReference type="Gene3D" id="3.40.50.410">
    <property type="entry name" value="von Willebrand factor, type A domain"/>
    <property type="match status" value="1"/>
</dbReference>
<dbReference type="InterPro" id="IPR029006">
    <property type="entry name" value="ADF-H/Gelsolin-like_dom_sf"/>
</dbReference>
<dbReference type="SUPFAM" id="SSF81811">
    <property type="entry name" value="Helical domain of Sec23/24"/>
    <property type="match status" value="1"/>
</dbReference>
<evidence type="ECO:0000259" key="13">
    <source>
        <dbReference type="Pfam" id="PF04815"/>
    </source>
</evidence>
<evidence type="ECO:0000256" key="5">
    <source>
        <dbReference type="ARBA" id="ARBA00022824"/>
    </source>
</evidence>
<dbReference type="Pfam" id="PF08033">
    <property type="entry name" value="Sec23_BS"/>
    <property type="match status" value="1"/>
</dbReference>
<feature type="region of interest" description="Disordered" evidence="10">
    <location>
        <begin position="48"/>
        <end position="86"/>
    </location>
</feature>
<evidence type="ECO:0000256" key="4">
    <source>
        <dbReference type="ARBA" id="ARBA00022448"/>
    </source>
</evidence>
<keyword evidence="16" id="KW-1185">Reference proteome</keyword>
<dbReference type="OrthoDB" id="49016at2759"/>
<comment type="caution">
    <text evidence="15">The sequence shown here is derived from an EMBL/GenBank/DDBJ whole genome shotgun (WGS) entry which is preliminary data.</text>
</comment>
<organism evidence="15 16">
    <name type="scientific">Naegleria fowleri</name>
    <name type="common">Brain eating amoeba</name>
    <dbReference type="NCBI Taxonomy" id="5763"/>
    <lineage>
        <taxon>Eukaryota</taxon>
        <taxon>Discoba</taxon>
        <taxon>Heterolobosea</taxon>
        <taxon>Tetramitia</taxon>
        <taxon>Eutetramitia</taxon>
        <taxon>Vahlkampfiidae</taxon>
        <taxon>Naegleria</taxon>
    </lineage>
</organism>
<dbReference type="Pfam" id="PF04810">
    <property type="entry name" value="zf-Sec23_Sec24"/>
    <property type="match status" value="1"/>
</dbReference>
<reference evidence="15 16" key="1">
    <citation type="journal article" date="2019" name="Sci. Rep.">
        <title>Nanopore sequencing improves the draft genome of the human pathogenic amoeba Naegleria fowleri.</title>
        <authorList>
            <person name="Liechti N."/>
            <person name="Schurch N."/>
            <person name="Bruggmann R."/>
            <person name="Wittwer M."/>
        </authorList>
    </citation>
    <scope>NUCLEOTIDE SEQUENCE [LARGE SCALE GENOMIC DNA]</scope>
    <source>
        <strain evidence="15 16">ATCC 30894</strain>
    </source>
</reference>
<dbReference type="VEuPathDB" id="AmoebaDB:NfTy_020300"/>
<dbReference type="GO" id="GO:0008270">
    <property type="term" value="F:zinc ion binding"/>
    <property type="evidence" value="ECO:0007669"/>
    <property type="project" value="InterPro"/>
</dbReference>
<evidence type="ECO:0000313" key="16">
    <source>
        <dbReference type="Proteomes" id="UP000444721"/>
    </source>
</evidence>
<evidence type="ECO:0000259" key="12">
    <source>
        <dbReference type="Pfam" id="PF04811"/>
    </source>
</evidence>
<feature type="domain" description="Sec23/Sec24 trunk" evidence="12">
    <location>
        <begin position="401"/>
        <end position="628"/>
    </location>
</feature>
<dbReference type="OMA" id="QPPPFQM"/>
<evidence type="ECO:0000259" key="14">
    <source>
        <dbReference type="Pfam" id="PF08033"/>
    </source>
</evidence>
<dbReference type="Pfam" id="PF04811">
    <property type="entry name" value="Sec23_trunk"/>
    <property type="match status" value="1"/>
</dbReference>
<dbReference type="SUPFAM" id="SSF81995">
    <property type="entry name" value="beta-sandwich domain of Sec23/24"/>
    <property type="match status" value="1"/>
</dbReference>
<feature type="region of interest" description="Disordered" evidence="10">
    <location>
        <begin position="1"/>
        <end position="35"/>
    </location>
</feature>
<dbReference type="GO" id="GO:0005789">
    <property type="term" value="C:endoplasmic reticulum membrane"/>
    <property type="evidence" value="ECO:0007669"/>
    <property type="project" value="UniProtKB-SubCell"/>
</dbReference>
<feature type="domain" description="Sec23/Sec24 helical" evidence="13">
    <location>
        <begin position="747"/>
        <end position="844"/>
    </location>
</feature>